<protein>
    <submittedName>
        <fullName evidence="1">Uncharacterized protein</fullName>
    </submittedName>
</protein>
<dbReference type="AlphaFoldDB" id="A0A9W7Y161"/>
<evidence type="ECO:0000313" key="1">
    <source>
        <dbReference type="EMBL" id="KAJ1724936.1"/>
    </source>
</evidence>
<name>A0A9W7Y161_9FUNG</name>
<proteinExistence type="predicted"/>
<accession>A0A9W7Y161</accession>
<keyword evidence="2" id="KW-1185">Reference proteome</keyword>
<comment type="caution">
    <text evidence="1">The sequence shown here is derived from an EMBL/GenBank/DDBJ whole genome shotgun (WGS) entry which is preliminary data.</text>
</comment>
<organism evidence="1 2">
    <name type="scientific">Coemansia erecta</name>
    <dbReference type="NCBI Taxonomy" id="147472"/>
    <lineage>
        <taxon>Eukaryota</taxon>
        <taxon>Fungi</taxon>
        <taxon>Fungi incertae sedis</taxon>
        <taxon>Zoopagomycota</taxon>
        <taxon>Kickxellomycotina</taxon>
        <taxon>Kickxellomycetes</taxon>
        <taxon>Kickxellales</taxon>
        <taxon>Kickxellaceae</taxon>
        <taxon>Coemansia</taxon>
    </lineage>
</organism>
<dbReference type="EMBL" id="JANBOJ010000017">
    <property type="protein sequence ID" value="KAJ1724936.1"/>
    <property type="molecule type" value="Genomic_DNA"/>
</dbReference>
<sequence>MPFVASTDNMLHKLLHDRFYSTKSPGERALLALALQQLTALQTLRQDTSQRTDDLTRAISLTESQMLRLSALFDRYLQGSTRYSADDAHMLTLLSSYLTSQEARLQGVRRELHEAEVRFAAAVTAWATGKF</sequence>
<dbReference type="Proteomes" id="UP001149813">
    <property type="component" value="Unassembled WGS sequence"/>
</dbReference>
<gene>
    <name evidence="1" type="ORF">LPJ53_000862</name>
</gene>
<dbReference type="OrthoDB" id="5527556at2759"/>
<reference evidence="1" key="1">
    <citation type="submission" date="2022-07" db="EMBL/GenBank/DDBJ databases">
        <title>Phylogenomic reconstructions and comparative analyses of Kickxellomycotina fungi.</title>
        <authorList>
            <person name="Reynolds N.K."/>
            <person name="Stajich J.E."/>
            <person name="Barry K."/>
            <person name="Grigoriev I.V."/>
            <person name="Crous P."/>
            <person name="Smith M.E."/>
        </authorList>
    </citation>
    <scope>NUCLEOTIDE SEQUENCE</scope>
    <source>
        <strain evidence="1">NBRC 32514</strain>
    </source>
</reference>
<evidence type="ECO:0000313" key="2">
    <source>
        <dbReference type="Proteomes" id="UP001149813"/>
    </source>
</evidence>